<keyword evidence="3" id="KW-1185">Reference proteome</keyword>
<reference evidence="2" key="1">
    <citation type="submission" date="2018-11" db="EMBL/GenBank/DDBJ databases">
        <authorList>
            <consortium name="Pathogen Informatics"/>
        </authorList>
    </citation>
    <scope>NUCLEOTIDE SEQUENCE</scope>
</reference>
<evidence type="ECO:0000313" key="3">
    <source>
        <dbReference type="Proteomes" id="UP000784294"/>
    </source>
</evidence>
<dbReference type="AlphaFoldDB" id="A0A3S5BS16"/>
<gene>
    <name evidence="2" type="ORF">PXEA_LOCUS30502</name>
</gene>
<organism evidence="2 3">
    <name type="scientific">Protopolystoma xenopodis</name>
    <dbReference type="NCBI Taxonomy" id="117903"/>
    <lineage>
        <taxon>Eukaryota</taxon>
        <taxon>Metazoa</taxon>
        <taxon>Spiralia</taxon>
        <taxon>Lophotrochozoa</taxon>
        <taxon>Platyhelminthes</taxon>
        <taxon>Monogenea</taxon>
        <taxon>Polyopisthocotylea</taxon>
        <taxon>Polystomatidea</taxon>
        <taxon>Polystomatidae</taxon>
        <taxon>Protopolystoma</taxon>
    </lineage>
</organism>
<proteinExistence type="predicted"/>
<name>A0A3S5BS16_9PLAT</name>
<dbReference type="EMBL" id="CAAALY010253894">
    <property type="protein sequence ID" value="VEL37062.1"/>
    <property type="molecule type" value="Genomic_DNA"/>
</dbReference>
<evidence type="ECO:0000256" key="1">
    <source>
        <dbReference type="SAM" id="MobiDB-lite"/>
    </source>
</evidence>
<comment type="caution">
    <text evidence="2">The sequence shown here is derived from an EMBL/GenBank/DDBJ whole genome shotgun (WGS) entry which is preliminary data.</text>
</comment>
<evidence type="ECO:0000313" key="2">
    <source>
        <dbReference type="EMBL" id="VEL37062.1"/>
    </source>
</evidence>
<protein>
    <submittedName>
        <fullName evidence="2">Uncharacterized protein</fullName>
    </submittedName>
</protein>
<dbReference type="Proteomes" id="UP000784294">
    <property type="component" value="Unassembled WGS sequence"/>
</dbReference>
<sequence>MTDIIRARPPQTSFVPNACASFTSTPDAYTVYHISTVLRSSQIHSLTDNASSYTRWRSPPLPRRPSASVTSPPVSDTSLSRSSASAACRLATFSLAKLTLHSVRLLWPCLSVCMSVCVSVSSPLYPRVPRLSVSHHITSHHITSHHIIHLFLQLHPRPVLARFSFVSACLPSMASRLLLIAQLPRGCCHVEANQASRAAFEAVQQVGGLPYVFGTNSLVTLATETAAHRSAGTRLALFAGDEVLLRPCQARVSGCLVEEVERKHFLIGLSVWKTIRSLQWAPIKWSTYGLRLRLSKRHLWVFGSRPAD</sequence>
<feature type="region of interest" description="Disordered" evidence="1">
    <location>
        <begin position="55"/>
        <end position="79"/>
    </location>
</feature>
<accession>A0A3S5BS16</accession>